<reference evidence="2" key="3">
    <citation type="submission" date="2025-09" db="UniProtKB">
        <authorList>
            <consortium name="Ensembl"/>
        </authorList>
    </citation>
    <scope>IDENTIFICATION</scope>
</reference>
<dbReference type="PROSITE" id="PS50927">
    <property type="entry name" value="BULB_LECTIN"/>
    <property type="match status" value="1"/>
</dbReference>
<dbReference type="AlphaFoldDB" id="A0A672YGI4"/>
<dbReference type="Proteomes" id="UP000472271">
    <property type="component" value="Chromosome 7"/>
</dbReference>
<dbReference type="Ensembl" id="ENSSORT00005003777.1">
    <property type="protein sequence ID" value="ENSSORP00005003670.1"/>
    <property type="gene ID" value="ENSSORG00005002198.1"/>
</dbReference>
<sequence>MCWLTCSYIFNFNLFVSRIMSKTSISTHQEMRKGDYLLSTNGNYKAVFQEDGNFVIYTWAPMWSTGTCDKGGFRIVLQEDSNLVMYDRDNRGVWGSDTHSPKESNRMRLTMTDDGHLVLDRDGVKIWSPPLFDAGVGPVEEKSKAT</sequence>
<dbReference type="Gene3D" id="2.90.10.10">
    <property type="entry name" value="Bulb-type lectin domain"/>
    <property type="match status" value="2"/>
</dbReference>
<feature type="domain" description="Bulb-type lectin" evidence="1">
    <location>
        <begin position="22"/>
        <end position="132"/>
    </location>
</feature>
<dbReference type="InParanoid" id="A0A672YGI4"/>
<evidence type="ECO:0000313" key="2">
    <source>
        <dbReference type="Ensembl" id="ENSSORP00005003670.1"/>
    </source>
</evidence>
<gene>
    <name evidence="2" type="primary">LOC115422992</name>
</gene>
<evidence type="ECO:0000313" key="3">
    <source>
        <dbReference type="Proteomes" id="UP000472271"/>
    </source>
</evidence>
<dbReference type="SUPFAM" id="SSF51110">
    <property type="entry name" value="alpha-D-mannose-specific plant lectins"/>
    <property type="match status" value="1"/>
</dbReference>
<protein>
    <recommendedName>
        <fullName evidence="1">Bulb-type lectin domain-containing protein</fullName>
    </recommendedName>
</protein>
<proteinExistence type="predicted"/>
<dbReference type="SMART" id="SM00108">
    <property type="entry name" value="B_lectin"/>
    <property type="match status" value="1"/>
</dbReference>
<dbReference type="InterPro" id="IPR036426">
    <property type="entry name" value="Bulb-type_lectin_dom_sf"/>
</dbReference>
<name>A0A672YGI4_9TELE</name>
<reference evidence="2" key="1">
    <citation type="submission" date="2019-06" db="EMBL/GenBank/DDBJ databases">
        <authorList>
            <consortium name="Wellcome Sanger Institute Data Sharing"/>
        </authorList>
    </citation>
    <scope>NUCLEOTIDE SEQUENCE [LARGE SCALE GENOMIC DNA]</scope>
</reference>
<keyword evidence="3" id="KW-1185">Reference proteome</keyword>
<reference evidence="2" key="2">
    <citation type="submission" date="2025-08" db="UniProtKB">
        <authorList>
            <consortium name="Ensembl"/>
        </authorList>
    </citation>
    <scope>IDENTIFICATION</scope>
</reference>
<organism evidence="2 3">
    <name type="scientific">Sphaeramia orbicularis</name>
    <name type="common">orbiculate cardinalfish</name>
    <dbReference type="NCBI Taxonomy" id="375764"/>
    <lineage>
        <taxon>Eukaryota</taxon>
        <taxon>Metazoa</taxon>
        <taxon>Chordata</taxon>
        <taxon>Craniata</taxon>
        <taxon>Vertebrata</taxon>
        <taxon>Euteleostomi</taxon>
        <taxon>Actinopterygii</taxon>
        <taxon>Neopterygii</taxon>
        <taxon>Teleostei</taxon>
        <taxon>Neoteleostei</taxon>
        <taxon>Acanthomorphata</taxon>
        <taxon>Gobiaria</taxon>
        <taxon>Kurtiformes</taxon>
        <taxon>Apogonoidei</taxon>
        <taxon>Apogonidae</taxon>
        <taxon>Apogoninae</taxon>
        <taxon>Sphaeramia</taxon>
    </lineage>
</organism>
<evidence type="ECO:0000259" key="1">
    <source>
        <dbReference type="PROSITE" id="PS50927"/>
    </source>
</evidence>
<dbReference type="InterPro" id="IPR001480">
    <property type="entry name" value="Bulb-type_lectin_dom"/>
</dbReference>
<accession>A0A672YGI4</accession>